<feature type="compositionally biased region" description="Low complexity" evidence="7">
    <location>
        <begin position="218"/>
        <end position="245"/>
    </location>
</feature>
<comment type="subcellular location">
    <subcellularLocation>
        <location evidence="1">Nucleus</location>
    </subcellularLocation>
</comment>
<evidence type="ECO:0000313" key="8">
    <source>
        <dbReference type="EMBL" id="KAK0413121.1"/>
    </source>
</evidence>
<evidence type="ECO:0000256" key="1">
    <source>
        <dbReference type="ARBA" id="ARBA00004123"/>
    </source>
</evidence>
<evidence type="ECO:0000256" key="4">
    <source>
        <dbReference type="ARBA" id="ARBA00022737"/>
    </source>
</evidence>
<dbReference type="SUPFAM" id="SSF48452">
    <property type="entry name" value="TPR-like"/>
    <property type="match status" value="1"/>
</dbReference>
<dbReference type="SMART" id="SM00386">
    <property type="entry name" value="HAT"/>
    <property type="match status" value="3"/>
</dbReference>
<evidence type="ECO:0000256" key="7">
    <source>
        <dbReference type="SAM" id="MobiDB-lite"/>
    </source>
</evidence>
<feature type="compositionally biased region" description="Low complexity" evidence="7">
    <location>
        <begin position="270"/>
        <end position="279"/>
    </location>
</feature>
<keyword evidence="5" id="KW-0508">mRNA splicing</keyword>
<evidence type="ECO:0000256" key="2">
    <source>
        <dbReference type="ARBA" id="ARBA00008644"/>
    </source>
</evidence>
<comment type="similarity">
    <text evidence="2">Belongs to the crooked-neck family.</text>
</comment>
<feature type="compositionally biased region" description="Polar residues" evidence="7">
    <location>
        <begin position="293"/>
        <end position="322"/>
    </location>
</feature>
<reference evidence="8" key="1">
    <citation type="submission" date="2023-06" db="EMBL/GenBank/DDBJ databases">
        <title>Genomic analysis of the entomopathogenic nematode Steinernema hermaphroditum.</title>
        <authorList>
            <person name="Schwarz E.M."/>
            <person name="Heppert J.K."/>
            <person name="Baniya A."/>
            <person name="Schwartz H.T."/>
            <person name="Tan C.-H."/>
            <person name="Antoshechkin I."/>
            <person name="Sternberg P.W."/>
            <person name="Goodrich-Blair H."/>
            <person name="Dillman A.R."/>
        </authorList>
    </citation>
    <scope>NUCLEOTIDE SEQUENCE</scope>
    <source>
        <strain evidence="8">PS9179</strain>
        <tissue evidence="8">Whole animal</tissue>
    </source>
</reference>
<sequence length="492" mass="54405">MAGPGSQKYVFAVPSYFCFDNIDAHNETVGDGFFDQSLIGQSFMMDPIEEENVAPEDPTVEKKPEKLARSTFAKPEDKHSAAETRAPERKVLAPSAHRAPAPRSVVPPSAPTQTKPVAVPETQPPSAPRTTDPTKKRRSLADMFKLENFAVINPSQHTRGPSRARSPSPMRFAVPTNASMGGAAPTAAKRTSLSGAPTPPLPTRTSFGGAAADKPRLGATPPATRSSTASTRTSLSGSSTLKPSSNGPAVAPRTLTAPAKENVVHRPTARRSISTTSTAEPPKEEGVKKSLTRRSFNVRSSSATRTRGVSPGPSATSAQTTGGMELRRSERLKAMPKVLDSNKLKPVTTTAPKRWVPETPSVTPKLLLTILRTRNERQIPAYRNPQLPSHLWQTYINFELRYEEVDRARRVWQQFLAVHSHDIRLWIRIAYEQAIEFFHDELDASILVAFALFEERQKEHERARMIYKYDLEHLPSDKTAEVYKHYRAHEKK</sequence>
<dbReference type="InterPro" id="IPR011990">
    <property type="entry name" value="TPR-like_helical_dom_sf"/>
</dbReference>
<dbReference type="GO" id="GO:0071011">
    <property type="term" value="C:precatalytic spliceosome"/>
    <property type="evidence" value="ECO:0007669"/>
    <property type="project" value="TreeGrafter"/>
</dbReference>
<evidence type="ECO:0000256" key="5">
    <source>
        <dbReference type="ARBA" id="ARBA00023187"/>
    </source>
</evidence>
<feature type="compositionally biased region" description="Low complexity" evidence="7">
    <location>
        <begin position="93"/>
        <end position="107"/>
    </location>
</feature>
<keyword evidence="3" id="KW-0507">mRNA processing</keyword>
<keyword evidence="4" id="KW-0677">Repeat</keyword>
<evidence type="ECO:0000256" key="3">
    <source>
        <dbReference type="ARBA" id="ARBA00022664"/>
    </source>
</evidence>
<protein>
    <recommendedName>
        <fullName evidence="10">BUB1 N-terminal domain-containing protein</fullName>
    </recommendedName>
</protein>
<dbReference type="PANTHER" id="PTHR11246:SF3">
    <property type="entry name" value="CROOKED NECK-LIKE PROTEIN 1"/>
    <property type="match status" value="1"/>
</dbReference>
<dbReference type="Pfam" id="PF02184">
    <property type="entry name" value="HAT"/>
    <property type="match status" value="1"/>
</dbReference>
<name>A0AA39HW28_9BILA</name>
<gene>
    <name evidence="8" type="ORF">QR680_006612</name>
</gene>
<dbReference type="GO" id="GO:0000245">
    <property type="term" value="P:spliceosomal complex assembly"/>
    <property type="evidence" value="ECO:0007669"/>
    <property type="project" value="TreeGrafter"/>
</dbReference>
<keyword evidence="9" id="KW-1185">Reference proteome</keyword>
<dbReference type="InterPro" id="IPR045075">
    <property type="entry name" value="Syf1-like"/>
</dbReference>
<comment type="caution">
    <text evidence="8">The sequence shown here is derived from an EMBL/GenBank/DDBJ whole genome shotgun (WGS) entry which is preliminary data.</text>
</comment>
<proteinExistence type="inferred from homology"/>
<accession>A0AA39HW28</accession>
<feature type="compositionally biased region" description="Basic and acidic residues" evidence="7">
    <location>
        <begin position="59"/>
        <end position="91"/>
    </location>
</feature>
<feature type="region of interest" description="Disordered" evidence="7">
    <location>
        <begin position="51"/>
        <end position="327"/>
    </location>
</feature>
<dbReference type="GO" id="GO:0071014">
    <property type="term" value="C:post-mRNA release spliceosomal complex"/>
    <property type="evidence" value="ECO:0007669"/>
    <property type="project" value="TreeGrafter"/>
</dbReference>
<dbReference type="Proteomes" id="UP001175271">
    <property type="component" value="Unassembled WGS sequence"/>
</dbReference>
<dbReference type="GO" id="GO:0071007">
    <property type="term" value="C:U2-type catalytic step 2 spliceosome"/>
    <property type="evidence" value="ECO:0007669"/>
    <property type="project" value="TreeGrafter"/>
</dbReference>
<keyword evidence="6" id="KW-0539">Nucleus</keyword>
<dbReference type="GO" id="GO:0000974">
    <property type="term" value="C:Prp19 complex"/>
    <property type="evidence" value="ECO:0007669"/>
    <property type="project" value="TreeGrafter"/>
</dbReference>
<dbReference type="Gene3D" id="1.25.40.10">
    <property type="entry name" value="Tetratricopeptide repeat domain"/>
    <property type="match status" value="1"/>
</dbReference>
<dbReference type="InterPro" id="IPR003107">
    <property type="entry name" value="HAT"/>
</dbReference>
<evidence type="ECO:0000256" key="6">
    <source>
        <dbReference type="ARBA" id="ARBA00023242"/>
    </source>
</evidence>
<dbReference type="EMBL" id="JAUCMV010000003">
    <property type="protein sequence ID" value="KAK0413121.1"/>
    <property type="molecule type" value="Genomic_DNA"/>
</dbReference>
<dbReference type="PANTHER" id="PTHR11246">
    <property type="entry name" value="PRE-MRNA SPLICING FACTOR"/>
    <property type="match status" value="1"/>
</dbReference>
<dbReference type="AlphaFoldDB" id="A0AA39HW28"/>
<evidence type="ECO:0000313" key="9">
    <source>
        <dbReference type="Proteomes" id="UP001175271"/>
    </source>
</evidence>
<organism evidence="8 9">
    <name type="scientific">Steinernema hermaphroditum</name>
    <dbReference type="NCBI Taxonomy" id="289476"/>
    <lineage>
        <taxon>Eukaryota</taxon>
        <taxon>Metazoa</taxon>
        <taxon>Ecdysozoa</taxon>
        <taxon>Nematoda</taxon>
        <taxon>Chromadorea</taxon>
        <taxon>Rhabditida</taxon>
        <taxon>Tylenchina</taxon>
        <taxon>Panagrolaimomorpha</taxon>
        <taxon>Strongyloidoidea</taxon>
        <taxon>Steinernematidae</taxon>
        <taxon>Steinernema</taxon>
    </lineage>
</organism>
<evidence type="ECO:0008006" key="10">
    <source>
        <dbReference type="Google" id="ProtNLM"/>
    </source>
</evidence>